<gene>
    <name evidence="3" type="ORF">CDV25_08645</name>
</gene>
<proteinExistence type="predicted"/>
<dbReference type="InterPro" id="IPR014001">
    <property type="entry name" value="Helicase_ATP-bd"/>
</dbReference>
<dbReference type="Gene3D" id="3.90.1570.30">
    <property type="match status" value="1"/>
</dbReference>
<organism evidence="3 4">
    <name type="scientific">Helicobacter apodemus</name>
    <dbReference type="NCBI Taxonomy" id="135569"/>
    <lineage>
        <taxon>Bacteria</taxon>
        <taxon>Pseudomonadati</taxon>
        <taxon>Campylobacterota</taxon>
        <taxon>Epsilonproteobacteria</taxon>
        <taxon>Campylobacterales</taxon>
        <taxon>Helicobacteraceae</taxon>
        <taxon>Helicobacter</taxon>
    </lineage>
</organism>
<dbReference type="GO" id="GO:0005524">
    <property type="term" value="F:ATP binding"/>
    <property type="evidence" value="ECO:0007669"/>
    <property type="project" value="UniProtKB-KW"/>
</dbReference>
<dbReference type="Pfam" id="PF04851">
    <property type="entry name" value="ResIII"/>
    <property type="match status" value="1"/>
</dbReference>
<dbReference type="SUPFAM" id="SSF52540">
    <property type="entry name" value="P-loop containing nucleoside triphosphate hydrolases"/>
    <property type="match status" value="1"/>
</dbReference>
<dbReference type="Gene3D" id="3.40.50.300">
    <property type="entry name" value="P-loop containing nucleotide triphosphate hydrolases"/>
    <property type="match status" value="2"/>
</dbReference>
<accession>A0A2U8FEV2</accession>
<evidence type="ECO:0000259" key="2">
    <source>
        <dbReference type="PROSITE" id="PS51194"/>
    </source>
</evidence>
<dbReference type="InterPro" id="IPR007409">
    <property type="entry name" value="Restrct_endonuc_type1_HsdR_N"/>
</dbReference>
<keyword evidence="3" id="KW-0255">Endonuclease</keyword>
<dbReference type="PANTHER" id="PTHR47396">
    <property type="entry name" value="TYPE I RESTRICTION ENZYME ECOKI R PROTEIN"/>
    <property type="match status" value="1"/>
</dbReference>
<dbReference type="REBASE" id="250567">
    <property type="entry name" value="Hap1501ORF8600P"/>
</dbReference>
<dbReference type="GO" id="GO:0009307">
    <property type="term" value="P:DNA restriction-modification system"/>
    <property type="evidence" value="ECO:0007669"/>
    <property type="project" value="UniProtKB-KW"/>
</dbReference>
<name>A0A2U8FEV2_9HELI</name>
<sequence length="949" mass="108231">MEQDLKPEQKARKEIDKLLSLAGFELRDFKDCTLGDSTSNAAHNLAIKEFILENGTRADYMLFVAGKACGVIEAKKFSLSLSGAENQAKNYTHTLPAHIPSYQGMLPFVYMSNASEIYFTDLREPSPRARRIFAFHTPKEILDKLSFDSLRDRIRQIPPLSNQDSKKLRDCQKEAIEGLEKSLKQNKQRALIQMATGAGKTFTACNFAYRLLSIAKAKRILFLVDRNNLGKQAKKEFDNFSPSPDKRHFSEIYNVVHLETNHIPKESKIVITTIQRLYSILCGESEFDSANEEHSAFENEDKETKEVTYNPQIGIDTFDFIVIDECHRSIYGLWRQVLEYFDAFLIGLSATPSKHTLGFFAQNIVAQYDLEKSILDKVNVSYEIFRIKTQISEQGSIIEANAEFQVPFRDKDTRKISYESLEEDLEYSKADLDRSVLVPSQIRTILETYKNKVFTELFPEREPIPLPKTLIFAKDDNHAEEIVRLAREVFNADNEFAQKITYNIGNQNPQELINAFRHSKKFRIAVTVDMIATGTDIKPLEVLIFMRDVKSASYYAQMVGRGVRSIHNDDLRAVTPNADCKTRFYVIDAVGVSESQKIDSRPLERRKRLSLKELLQQVREGLEKGEYDKDTLLSLASRLTRLELSLSKEDNARLQELNCGKSLCALAKEILAFADSLHCKSCHSVPNLSCHSELFPCHSESPLCHSEGKARRISTGEESSLKEKPQSNPLEIFTNDTFCKLLLELAKKSKIYIDETSQDSVLSAEFDTQKAQNLIAQFNEFILQHRDEIAALSILYSQNYKNRHLTYEVIAELAHKLKQDSMDIPSLWNAYKLRDKGKVSKNPSKNLTNLISLVRYALKMDIELQDFAIGANARYNLWRGRCKKRGITFSPEQEEFLELIKEYIIANGYAEIKDIQEICADLGGIYRAKAIFKDSLPGLVEELSLALVG</sequence>
<dbReference type="InterPro" id="IPR050742">
    <property type="entry name" value="Helicase_Restrict-Modif_Enz"/>
</dbReference>
<evidence type="ECO:0000313" key="3">
    <source>
        <dbReference type="EMBL" id="AWI34821.1"/>
    </source>
</evidence>
<dbReference type="Pfam" id="PF00271">
    <property type="entry name" value="Helicase_C"/>
    <property type="match status" value="1"/>
</dbReference>
<dbReference type="GO" id="GO:0003677">
    <property type="term" value="F:DNA binding"/>
    <property type="evidence" value="ECO:0007669"/>
    <property type="project" value="UniProtKB-KW"/>
</dbReference>
<dbReference type="InterPro" id="IPR013670">
    <property type="entry name" value="EcoEI_R_C_dom"/>
</dbReference>
<dbReference type="GO" id="GO:0005829">
    <property type="term" value="C:cytosol"/>
    <property type="evidence" value="ECO:0007669"/>
    <property type="project" value="TreeGrafter"/>
</dbReference>
<protein>
    <submittedName>
        <fullName evidence="3">Restriction endonuclease subunit R</fullName>
    </submittedName>
</protein>
<dbReference type="EMBL" id="CP021886">
    <property type="protein sequence ID" value="AWI34821.1"/>
    <property type="molecule type" value="Genomic_DNA"/>
</dbReference>
<dbReference type="AlphaFoldDB" id="A0A2U8FEV2"/>
<dbReference type="PROSITE" id="PS51192">
    <property type="entry name" value="HELICASE_ATP_BIND_1"/>
    <property type="match status" value="1"/>
</dbReference>
<dbReference type="OrthoDB" id="9804086at2"/>
<dbReference type="InterPro" id="IPR027417">
    <property type="entry name" value="P-loop_NTPase"/>
</dbReference>
<dbReference type="KEGG" id="had:CDV25_08645"/>
<dbReference type="PROSITE" id="PS51194">
    <property type="entry name" value="HELICASE_CTER"/>
    <property type="match status" value="1"/>
</dbReference>
<evidence type="ECO:0000259" key="1">
    <source>
        <dbReference type="PROSITE" id="PS51192"/>
    </source>
</evidence>
<feature type="domain" description="Helicase C-terminal" evidence="2">
    <location>
        <begin position="441"/>
        <end position="615"/>
    </location>
</feature>
<feature type="domain" description="Helicase ATP-binding" evidence="1">
    <location>
        <begin position="181"/>
        <end position="370"/>
    </location>
</feature>
<dbReference type="GO" id="GO:0009035">
    <property type="term" value="F:type I site-specific deoxyribonuclease activity"/>
    <property type="evidence" value="ECO:0007669"/>
    <property type="project" value="UniProtKB-EC"/>
</dbReference>
<evidence type="ECO:0000313" key="4">
    <source>
        <dbReference type="Proteomes" id="UP000244890"/>
    </source>
</evidence>
<keyword evidence="3" id="KW-0540">Nuclease</keyword>
<dbReference type="Pfam" id="PF08463">
    <property type="entry name" value="EcoEI_R_C"/>
    <property type="match status" value="1"/>
</dbReference>
<dbReference type="PANTHER" id="PTHR47396:SF1">
    <property type="entry name" value="ATP-DEPENDENT HELICASE IRC3-RELATED"/>
    <property type="match status" value="1"/>
</dbReference>
<dbReference type="RefSeq" id="WP_108911597.1">
    <property type="nucleotide sequence ID" value="NZ_CP021886.1"/>
</dbReference>
<dbReference type="Proteomes" id="UP000244890">
    <property type="component" value="Chromosome"/>
</dbReference>
<dbReference type="SMART" id="SM00487">
    <property type="entry name" value="DEXDc"/>
    <property type="match status" value="1"/>
</dbReference>
<dbReference type="InterPro" id="IPR006935">
    <property type="entry name" value="Helicase/UvrB_N"/>
</dbReference>
<dbReference type="InterPro" id="IPR001650">
    <property type="entry name" value="Helicase_C-like"/>
</dbReference>
<dbReference type="CDD" id="cd18032">
    <property type="entry name" value="DEXHc_RE_I_III_res"/>
    <property type="match status" value="1"/>
</dbReference>
<dbReference type="Pfam" id="PF04313">
    <property type="entry name" value="HSDR_N"/>
    <property type="match status" value="1"/>
</dbReference>
<keyword evidence="3" id="KW-0378">Hydrolase</keyword>
<reference evidence="3 4" key="1">
    <citation type="submission" date="2017-06" db="EMBL/GenBank/DDBJ databases">
        <title>Complete genome of Helicobacter apodemus.</title>
        <authorList>
            <person name="Cho S."/>
        </authorList>
    </citation>
    <scope>NUCLEOTIDE SEQUENCE [LARGE SCALE GENOMIC DNA]</scope>
    <source>
        <strain evidence="4">SNUVETPUB-15-01</strain>
    </source>
</reference>